<reference evidence="8" key="1">
    <citation type="submission" date="2020-06" db="EMBL/GenBank/DDBJ databases">
        <title>Characterization of fructooligosaccharide metabolism and fructooligosaccharide-degrading enzymes in human commensal butyrate producers.</title>
        <authorList>
            <person name="Tanno H."/>
            <person name="Fujii T."/>
            <person name="Hirano K."/>
            <person name="Maeno S."/>
            <person name="Tonozuka T."/>
            <person name="Sakamoto M."/>
            <person name="Ohkuma M."/>
            <person name="Tochio T."/>
            <person name="Endo A."/>
        </authorList>
    </citation>
    <scope>NUCLEOTIDE SEQUENCE</scope>
    <source>
        <strain evidence="8">JCM 31265</strain>
    </source>
</reference>
<keyword evidence="3" id="KW-0731">Sigma factor</keyword>
<comment type="similarity">
    <text evidence="1">Belongs to the sigma-70 factor family. ECF subfamily.</text>
</comment>
<dbReference type="EMBL" id="BLYL01000002">
    <property type="protein sequence ID" value="GFO93565.1"/>
    <property type="molecule type" value="Genomic_DNA"/>
</dbReference>
<dbReference type="InterPro" id="IPR013324">
    <property type="entry name" value="RNA_pol_sigma_r3/r4-like"/>
</dbReference>
<dbReference type="PANTHER" id="PTHR43133">
    <property type="entry name" value="RNA POLYMERASE ECF-TYPE SIGMA FACTO"/>
    <property type="match status" value="1"/>
</dbReference>
<evidence type="ECO:0000259" key="7">
    <source>
        <dbReference type="Pfam" id="PF08281"/>
    </source>
</evidence>
<dbReference type="AlphaFoldDB" id="A0AAI9K2Q9"/>
<evidence type="ECO:0000256" key="2">
    <source>
        <dbReference type="ARBA" id="ARBA00023015"/>
    </source>
</evidence>
<dbReference type="InterPro" id="IPR007627">
    <property type="entry name" value="RNA_pol_sigma70_r2"/>
</dbReference>
<organism evidence="8 9">
    <name type="scientific">Coprococcus eutactus</name>
    <dbReference type="NCBI Taxonomy" id="33043"/>
    <lineage>
        <taxon>Bacteria</taxon>
        <taxon>Bacillati</taxon>
        <taxon>Bacillota</taxon>
        <taxon>Clostridia</taxon>
        <taxon>Lachnospirales</taxon>
        <taxon>Lachnospiraceae</taxon>
        <taxon>Coprococcus</taxon>
    </lineage>
</organism>
<comment type="caution">
    <text evidence="8">The sequence shown here is derived from an EMBL/GenBank/DDBJ whole genome shotgun (WGS) entry which is preliminary data.</text>
</comment>
<dbReference type="NCBIfam" id="TIGR02937">
    <property type="entry name" value="sigma70-ECF"/>
    <property type="match status" value="1"/>
</dbReference>
<dbReference type="Pfam" id="PF04542">
    <property type="entry name" value="Sigma70_r2"/>
    <property type="match status" value="1"/>
</dbReference>
<dbReference type="Gene3D" id="1.10.10.10">
    <property type="entry name" value="Winged helix-like DNA-binding domain superfamily/Winged helix DNA-binding domain"/>
    <property type="match status" value="1"/>
</dbReference>
<evidence type="ECO:0000313" key="8">
    <source>
        <dbReference type="EMBL" id="GFO93565.1"/>
    </source>
</evidence>
<name>A0AAI9K2Q9_9FIRM</name>
<dbReference type="PANTHER" id="PTHR43133:SF8">
    <property type="entry name" value="RNA POLYMERASE SIGMA FACTOR HI_1459-RELATED"/>
    <property type="match status" value="1"/>
</dbReference>
<evidence type="ECO:0000313" key="9">
    <source>
        <dbReference type="Proteomes" id="UP000660047"/>
    </source>
</evidence>
<gene>
    <name evidence="8" type="ORF">COEU31_06110</name>
</gene>
<dbReference type="InterPro" id="IPR014284">
    <property type="entry name" value="RNA_pol_sigma-70_dom"/>
</dbReference>
<accession>A0AAI9K2Q9</accession>
<dbReference type="Pfam" id="PF08281">
    <property type="entry name" value="Sigma70_r4_2"/>
    <property type="match status" value="1"/>
</dbReference>
<dbReference type="GO" id="GO:0003677">
    <property type="term" value="F:DNA binding"/>
    <property type="evidence" value="ECO:0007669"/>
    <property type="project" value="UniProtKB-KW"/>
</dbReference>
<dbReference type="InterPro" id="IPR013249">
    <property type="entry name" value="RNA_pol_sigma70_r4_t2"/>
</dbReference>
<proteinExistence type="inferred from homology"/>
<dbReference type="InterPro" id="IPR013325">
    <property type="entry name" value="RNA_pol_sigma_r2"/>
</dbReference>
<dbReference type="InterPro" id="IPR039425">
    <property type="entry name" value="RNA_pol_sigma-70-like"/>
</dbReference>
<dbReference type="RefSeq" id="WP_055224066.1">
    <property type="nucleotide sequence ID" value="NZ_BLYL01000002.1"/>
</dbReference>
<keyword evidence="4" id="KW-0238">DNA-binding</keyword>
<dbReference type="SUPFAM" id="SSF88946">
    <property type="entry name" value="Sigma2 domain of RNA polymerase sigma factors"/>
    <property type="match status" value="1"/>
</dbReference>
<dbReference type="InterPro" id="IPR036388">
    <property type="entry name" value="WH-like_DNA-bd_sf"/>
</dbReference>
<dbReference type="SUPFAM" id="SSF88659">
    <property type="entry name" value="Sigma3 and sigma4 domains of RNA polymerase sigma factors"/>
    <property type="match status" value="1"/>
</dbReference>
<dbReference type="Proteomes" id="UP000660047">
    <property type="component" value="Unassembled WGS sequence"/>
</dbReference>
<evidence type="ECO:0000256" key="3">
    <source>
        <dbReference type="ARBA" id="ARBA00023082"/>
    </source>
</evidence>
<evidence type="ECO:0008006" key="10">
    <source>
        <dbReference type="Google" id="ProtNLM"/>
    </source>
</evidence>
<evidence type="ECO:0000259" key="6">
    <source>
        <dbReference type="Pfam" id="PF04542"/>
    </source>
</evidence>
<feature type="domain" description="RNA polymerase sigma factor 70 region 4 type 2" evidence="7">
    <location>
        <begin position="124"/>
        <end position="175"/>
    </location>
</feature>
<sequence length="178" mass="20958">MNDIVTRNNYISKLKRHNEKALEFVVQEYGGQVKAAVYKNLSGMPEEIEECMDDVFLDVWNNIDRFDESKGSFRSWITAIARFRSIDYLRRYSRRCSEEDIADYENKLANDNLLEILNEEISDSMEKLLSGLSDEDRDIILRYYWDDQCVDEIAEDYGVSSSSIYSRMSRARSRLKQV</sequence>
<dbReference type="GO" id="GO:0016987">
    <property type="term" value="F:sigma factor activity"/>
    <property type="evidence" value="ECO:0007669"/>
    <property type="project" value="UniProtKB-KW"/>
</dbReference>
<dbReference type="GO" id="GO:0006352">
    <property type="term" value="P:DNA-templated transcription initiation"/>
    <property type="evidence" value="ECO:0007669"/>
    <property type="project" value="InterPro"/>
</dbReference>
<evidence type="ECO:0000256" key="1">
    <source>
        <dbReference type="ARBA" id="ARBA00010641"/>
    </source>
</evidence>
<dbReference type="Gene3D" id="1.10.1740.10">
    <property type="match status" value="1"/>
</dbReference>
<keyword evidence="2" id="KW-0805">Transcription regulation</keyword>
<evidence type="ECO:0000256" key="4">
    <source>
        <dbReference type="ARBA" id="ARBA00023125"/>
    </source>
</evidence>
<evidence type="ECO:0000256" key="5">
    <source>
        <dbReference type="ARBA" id="ARBA00023163"/>
    </source>
</evidence>
<keyword evidence="5" id="KW-0804">Transcription</keyword>
<protein>
    <recommendedName>
        <fullName evidence="10">Sigma-70 family RNA polymerase sigma factor</fullName>
    </recommendedName>
</protein>
<feature type="domain" description="RNA polymerase sigma-70 region 2" evidence="6">
    <location>
        <begin position="26"/>
        <end position="95"/>
    </location>
</feature>